<dbReference type="AlphaFoldDB" id="A0A087GMM7"/>
<feature type="compositionally biased region" description="Basic and acidic residues" evidence="1">
    <location>
        <begin position="141"/>
        <end position="161"/>
    </location>
</feature>
<feature type="compositionally biased region" description="Acidic residues" evidence="1">
    <location>
        <begin position="239"/>
        <end position="249"/>
    </location>
</feature>
<evidence type="ECO:0000313" key="4">
    <source>
        <dbReference type="Proteomes" id="UP000029120"/>
    </source>
</evidence>
<sequence>MKLNVEIITGTFVDTEVSENATVKELKEKISTEMKLPVKRLILVVGNEEERRMLMDDGDEMILRDLGIREDTHMYLFFMHLDLVSKEEGSQEGDDVSVEEISSEAESRRIENGEEEEDDDKAKIHGKDEDKEMNIEEEDKDEKVEHGEEKEKDREETKDDTEVSDNATVKELMEEISAEVKLPVKRLILVVGNEEDRRVLMDDEDEMMLKDLGVREDSHVYLFFKYLDLVSKEGRSQEGDDVSMEEISSEAESRRRENGEEKAKIDVEDEDKETKNEEEDRDEKVEIEEKEKDHREETMDDDNVEDETRDVGEGDKKEES</sequence>
<feature type="compositionally biased region" description="Basic and acidic residues" evidence="1">
    <location>
        <begin position="120"/>
        <end position="134"/>
    </location>
</feature>
<proteinExistence type="predicted"/>
<dbReference type="Gene3D" id="3.10.20.90">
    <property type="entry name" value="Phosphatidylinositol 3-kinase Catalytic Subunit, Chain A, domain 1"/>
    <property type="match status" value="2"/>
</dbReference>
<dbReference type="Proteomes" id="UP000029120">
    <property type="component" value="Chromosome 6"/>
</dbReference>
<feature type="compositionally biased region" description="Basic and acidic residues" evidence="1">
    <location>
        <begin position="251"/>
        <end position="266"/>
    </location>
</feature>
<dbReference type="eggNOG" id="ENOG502S6ZX">
    <property type="taxonomic scope" value="Eukaryota"/>
</dbReference>
<dbReference type="GO" id="GO:0031593">
    <property type="term" value="F:polyubiquitin modification-dependent protein binding"/>
    <property type="evidence" value="ECO:0007669"/>
    <property type="project" value="TreeGrafter"/>
</dbReference>
<evidence type="ECO:0000313" key="3">
    <source>
        <dbReference type="EMBL" id="KFK31129.1"/>
    </source>
</evidence>
<dbReference type="GO" id="GO:0043161">
    <property type="term" value="P:proteasome-mediated ubiquitin-dependent protein catabolic process"/>
    <property type="evidence" value="ECO:0007669"/>
    <property type="project" value="TreeGrafter"/>
</dbReference>
<dbReference type="GO" id="GO:0043130">
    <property type="term" value="F:ubiquitin binding"/>
    <property type="evidence" value="ECO:0007669"/>
    <property type="project" value="TreeGrafter"/>
</dbReference>
<protein>
    <recommendedName>
        <fullName evidence="2">Ubiquitin-like domain-containing protein</fullName>
    </recommendedName>
</protein>
<feature type="region of interest" description="Disordered" evidence="1">
    <location>
        <begin position="233"/>
        <end position="320"/>
    </location>
</feature>
<reference evidence="4" key="1">
    <citation type="journal article" date="2015" name="Nat. Plants">
        <title>Genome expansion of Arabis alpina linked with retrotransposition and reduced symmetric DNA methylation.</title>
        <authorList>
            <person name="Willing E.M."/>
            <person name="Rawat V."/>
            <person name="Mandakova T."/>
            <person name="Maumus F."/>
            <person name="James G.V."/>
            <person name="Nordstroem K.J."/>
            <person name="Becker C."/>
            <person name="Warthmann N."/>
            <person name="Chica C."/>
            <person name="Szarzynska B."/>
            <person name="Zytnicki M."/>
            <person name="Albani M.C."/>
            <person name="Kiefer C."/>
            <person name="Bergonzi S."/>
            <person name="Castaings L."/>
            <person name="Mateos J.L."/>
            <person name="Berns M.C."/>
            <person name="Bujdoso N."/>
            <person name="Piofczyk T."/>
            <person name="de Lorenzo L."/>
            <person name="Barrero-Sicilia C."/>
            <person name="Mateos I."/>
            <person name="Piednoel M."/>
            <person name="Hagmann J."/>
            <person name="Chen-Min-Tao R."/>
            <person name="Iglesias-Fernandez R."/>
            <person name="Schuster S.C."/>
            <person name="Alonso-Blanco C."/>
            <person name="Roudier F."/>
            <person name="Carbonero P."/>
            <person name="Paz-Ares J."/>
            <person name="Davis S.J."/>
            <person name="Pecinka A."/>
            <person name="Quesneville H."/>
            <person name="Colot V."/>
            <person name="Lysak M.A."/>
            <person name="Weigel D."/>
            <person name="Coupland G."/>
            <person name="Schneeberger K."/>
        </authorList>
    </citation>
    <scope>NUCLEOTIDE SEQUENCE [LARGE SCALE GENOMIC DNA]</scope>
    <source>
        <strain evidence="4">cv. Pajares</strain>
    </source>
</reference>
<feature type="compositionally biased region" description="Basic and acidic residues" evidence="1">
    <location>
        <begin position="282"/>
        <end position="297"/>
    </location>
</feature>
<feature type="compositionally biased region" description="Acidic residues" evidence="1">
    <location>
        <begin position="90"/>
        <end position="103"/>
    </location>
</feature>
<feature type="compositionally biased region" description="Acidic residues" evidence="1">
    <location>
        <begin position="298"/>
        <end position="308"/>
    </location>
</feature>
<dbReference type="PANTHER" id="PTHR10621:SF61">
    <property type="entry name" value="UBIQUITIN FAMILY PROTEIN"/>
    <property type="match status" value="1"/>
</dbReference>
<dbReference type="PROSITE" id="PS50053">
    <property type="entry name" value="UBIQUITIN_2"/>
    <property type="match status" value="1"/>
</dbReference>
<feature type="compositionally biased region" description="Acidic residues" evidence="1">
    <location>
        <begin position="267"/>
        <end position="281"/>
    </location>
</feature>
<feature type="compositionally biased region" description="Basic and acidic residues" evidence="1">
    <location>
        <begin position="309"/>
        <end position="320"/>
    </location>
</feature>
<keyword evidence="4" id="KW-1185">Reference proteome</keyword>
<accession>A0A087GMM7</accession>
<dbReference type="InterPro" id="IPR000626">
    <property type="entry name" value="Ubiquitin-like_dom"/>
</dbReference>
<dbReference type="PANTHER" id="PTHR10621">
    <property type="entry name" value="UV EXCISION REPAIR PROTEIN RAD23"/>
    <property type="match status" value="1"/>
</dbReference>
<gene>
    <name evidence="3" type="ordered locus">AALP_Aa6g071700</name>
</gene>
<dbReference type="EMBL" id="CM002874">
    <property type="protein sequence ID" value="KFK31129.1"/>
    <property type="molecule type" value="Genomic_DNA"/>
</dbReference>
<dbReference type="GO" id="GO:0005654">
    <property type="term" value="C:nucleoplasm"/>
    <property type="evidence" value="ECO:0007669"/>
    <property type="project" value="TreeGrafter"/>
</dbReference>
<evidence type="ECO:0000256" key="1">
    <source>
        <dbReference type="SAM" id="MobiDB-lite"/>
    </source>
</evidence>
<dbReference type="OrthoDB" id="1916003at2759"/>
<feature type="region of interest" description="Disordered" evidence="1">
    <location>
        <begin position="88"/>
        <end position="166"/>
    </location>
</feature>
<dbReference type="Gramene" id="KFK31129">
    <property type="protein sequence ID" value="KFK31129"/>
    <property type="gene ID" value="AALP_AA6G071700"/>
</dbReference>
<dbReference type="InterPro" id="IPR029071">
    <property type="entry name" value="Ubiquitin-like_domsf"/>
</dbReference>
<organism evidence="3 4">
    <name type="scientific">Arabis alpina</name>
    <name type="common">Alpine rock-cress</name>
    <dbReference type="NCBI Taxonomy" id="50452"/>
    <lineage>
        <taxon>Eukaryota</taxon>
        <taxon>Viridiplantae</taxon>
        <taxon>Streptophyta</taxon>
        <taxon>Embryophyta</taxon>
        <taxon>Tracheophyta</taxon>
        <taxon>Spermatophyta</taxon>
        <taxon>Magnoliopsida</taxon>
        <taxon>eudicotyledons</taxon>
        <taxon>Gunneridae</taxon>
        <taxon>Pentapetalae</taxon>
        <taxon>rosids</taxon>
        <taxon>malvids</taxon>
        <taxon>Brassicales</taxon>
        <taxon>Brassicaceae</taxon>
        <taxon>Arabideae</taxon>
        <taxon>Arabis</taxon>
    </lineage>
</organism>
<dbReference type="GO" id="GO:0070628">
    <property type="term" value="F:proteasome binding"/>
    <property type="evidence" value="ECO:0007669"/>
    <property type="project" value="TreeGrafter"/>
</dbReference>
<name>A0A087GMM7_ARAAL</name>
<dbReference type="SUPFAM" id="SSF54236">
    <property type="entry name" value="Ubiquitin-like"/>
    <property type="match status" value="2"/>
</dbReference>
<evidence type="ECO:0000259" key="2">
    <source>
        <dbReference type="PROSITE" id="PS50053"/>
    </source>
</evidence>
<feature type="domain" description="Ubiquitin-like" evidence="2">
    <location>
        <begin position="1"/>
        <end position="76"/>
    </location>
</feature>
<dbReference type="GO" id="GO:0005829">
    <property type="term" value="C:cytosol"/>
    <property type="evidence" value="ECO:0007669"/>
    <property type="project" value="TreeGrafter"/>
</dbReference>
<dbReference type="CDD" id="cd17039">
    <property type="entry name" value="Ubl_ubiquitin_like"/>
    <property type="match status" value="2"/>
</dbReference>